<feature type="transmembrane region" description="Helical" evidence="2">
    <location>
        <begin position="402"/>
        <end position="421"/>
    </location>
</feature>
<dbReference type="AlphaFoldDB" id="A0A2N3Y674"/>
<proteinExistence type="predicted"/>
<evidence type="ECO:0000313" key="4">
    <source>
        <dbReference type="EMBL" id="PKW18398.1"/>
    </source>
</evidence>
<evidence type="ECO:0000313" key="5">
    <source>
        <dbReference type="Proteomes" id="UP000233786"/>
    </source>
</evidence>
<evidence type="ECO:0000256" key="2">
    <source>
        <dbReference type="SAM" id="Phobius"/>
    </source>
</evidence>
<accession>A0A2N3Y674</accession>
<evidence type="ECO:0008006" key="6">
    <source>
        <dbReference type="Google" id="ProtNLM"/>
    </source>
</evidence>
<evidence type="ECO:0000256" key="3">
    <source>
        <dbReference type="SAM" id="SignalP"/>
    </source>
</evidence>
<keyword evidence="2" id="KW-1133">Transmembrane helix</keyword>
<feature type="chain" id="PRO_5014742802" description="DUF11 domain-containing protein" evidence="3">
    <location>
        <begin position="28"/>
        <end position="429"/>
    </location>
</feature>
<keyword evidence="2" id="KW-0812">Transmembrane</keyword>
<name>A0A2N3Y674_SACSN</name>
<gene>
    <name evidence="4" type="ORF">A8926_6478</name>
</gene>
<dbReference type="Proteomes" id="UP000233786">
    <property type="component" value="Unassembled WGS sequence"/>
</dbReference>
<comment type="caution">
    <text evidence="4">The sequence shown here is derived from an EMBL/GenBank/DDBJ whole genome shotgun (WGS) entry which is preliminary data.</text>
</comment>
<feature type="signal peptide" evidence="3">
    <location>
        <begin position="1"/>
        <end position="27"/>
    </location>
</feature>
<organism evidence="4 5">
    <name type="scientific">Saccharopolyspora spinosa</name>
    <dbReference type="NCBI Taxonomy" id="60894"/>
    <lineage>
        <taxon>Bacteria</taxon>
        <taxon>Bacillati</taxon>
        <taxon>Actinomycetota</taxon>
        <taxon>Actinomycetes</taxon>
        <taxon>Pseudonocardiales</taxon>
        <taxon>Pseudonocardiaceae</taxon>
        <taxon>Saccharopolyspora</taxon>
    </lineage>
</organism>
<feature type="compositionally biased region" description="Pro residues" evidence="1">
    <location>
        <begin position="364"/>
        <end position="373"/>
    </location>
</feature>
<protein>
    <recommendedName>
        <fullName evidence="6">DUF11 domain-containing protein</fullName>
    </recommendedName>
</protein>
<dbReference type="STRING" id="994479.GCA_000194155_04576"/>
<keyword evidence="2" id="KW-0472">Membrane</keyword>
<keyword evidence="3" id="KW-0732">Signal</keyword>
<dbReference type="EMBL" id="PJNB01000001">
    <property type="protein sequence ID" value="PKW18398.1"/>
    <property type="molecule type" value="Genomic_DNA"/>
</dbReference>
<reference evidence="4" key="1">
    <citation type="submission" date="2017-12" db="EMBL/GenBank/DDBJ databases">
        <title>Sequencing the genomes of 1000 Actinobacteria strains.</title>
        <authorList>
            <person name="Klenk H.-P."/>
        </authorList>
    </citation>
    <scope>NUCLEOTIDE SEQUENCE [LARGE SCALE GENOMIC DNA]</scope>
    <source>
        <strain evidence="4">DSM 44228</strain>
    </source>
</reference>
<evidence type="ECO:0000256" key="1">
    <source>
        <dbReference type="SAM" id="MobiDB-lite"/>
    </source>
</evidence>
<keyword evidence="5" id="KW-1185">Reference proteome</keyword>
<feature type="region of interest" description="Disordered" evidence="1">
    <location>
        <begin position="362"/>
        <end position="398"/>
    </location>
</feature>
<sequence>MSRQSWLLAFALVLLAPLLCSAHLAGAARVEPDDPGAGSTTIAGVSSPGVPSVAKLKIPPGKRIVDAELTWTGNPKNCRPPGRGELEPVAPAFWIGAEQVVAERITGGPHGDIAHANVTERLPGMLAADGSTIAFHGLWQGLGASCGLGWTLHVVWTTGKPAIDIRTEAAPAEGRPGDRLSQTAVITNTGDMPLVGVTADLDSGPCRISIGRLDPGKQKVVSCPGKTPVDGQVAAEARGWSLGGWPVHAAATGRVQLLPQPQAAVSLDIGQIEHIPGTDAAEVPVTVQNKSSSVPLVDVVVTGRPVSCRREIARLEPGEIFSYRCRASAGESVDLTVVGRPLIGGVVAESAQLVQATTHAVVPGAPPDTPPGVAPASPLDAPPAPRYEQTEPSAMRESPEKAAGFIAILGVLVMMVSVGALSSATRAGK</sequence>